<dbReference type="EMBL" id="JAPESX010003191">
    <property type="protein sequence ID" value="KAJ8105507.1"/>
    <property type="molecule type" value="Genomic_DNA"/>
</dbReference>
<organism evidence="1 2">
    <name type="scientific">Nemania bipapillata</name>
    <dbReference type="NCBI Taxonomy" id="110536"/>
    <lineage>
        <taxon>Eukaryota</taxon>
        <taxon>Fungi</taxon>
        <taxon>Dikarya</taxon>
        <taxon>Ascomycota</taxon>
        <taxon>Pezizomycotina</taxon>
        <taxon>Sordariomycetes</taxon>
        <taxon>Xylariomycetidae</taxon>
        <taxon>Xylariales</taxon>
        <taxon>Xylariaceae</taxon>
        <taxon>Nemania</taxon>
    </lineage>
</organism>
<keyword evidence="2" id="KW-1185">Reference proteome</keyword>
<comment type="caution">
    <text evidence="1">The sequence shown here is derived from an EMBL/GenBank/DDBJ whole genome shotgun (WGS) entry which is preliminary data.</text>
</comment>
<protein>
    <submittedName>
        <fullName evidence="1">Uncharacterized protein</fullName>
    </submittedName>
</protein>
<evidence type="ECO:0000313" key="1">
    <source>
        <dbReference type="EMBL" id="KAJ8105507.1"/>
    </source>
</evidence>
<evidence type="ECO:0000313" key="2">
    <source>
        <dbReference type="Proteomes" id="UP001153334"/>
    </source>
</evidence>
<reference evidence="1" key="1">
    <citation type="submission" date="2022-11" db="EMBL/GenBank/DDBJ databases">
        <title>Genome Sequence of Nemania bipapillata.</title>
        <authorList>
            <person name="Buettner E."/>
        </authorList>
    </citation>
    <scope>NUCLEOTIDE SEQUENCE</scope>
    <source>
        <strain evidence="1">CP14</strain>
    </source>
</reference>
<sequence length="252" mass="27531">MLTFVKDEITSLNAKIDKKFDKVESRVAYLESMVVQSNSEAAKMKLESIEEDDRPNLQQSSVSDTGDMPGEEPTEASSPEHTSVNLSFHEAQDVLRQGEEDASDVAGPTPGPELWGQVGGLAPGPGVDYKGGVLTSDGNPDWDHNKIWKYVGSFKKNILNMHPILIPKELDAMVKVFLEQLPKSSNIPSSRTSNYSAGFIHPPPAVPETGSKRKRSPGNDELSPGMSFRKPGRPYRNVHSALVLVVLALVPR</sequence>
<gene>
    <name evidence="1" type="ORF">ONZ43_g7401</name>
</gene>
<dbReference type="Proteomes" id="UP001153334">
    <property type="component" value="Unassembled WGS sequence"/>
</dbReference>
<proteinExistence type="predicted"/>
<name>A0ACC2HR15_9PEZI</name>
<accession>A0ACC2HR15</accession>